<dbReference type="RefSeq" id="XP_047839648.1">
    <property type="nucleotide sequence ID" value="XM_047983676.1"/>
</dbReference>
<name>A0A9Q8QBE5_9HYPO</name>
<dbReference type="EMBL" id="CP086355">
    <property type="protein sequence ID" value="UNI16167.1"/>
    <property type="molecule type" value="Genomic_DNA"/>
</dbReference>
<evidence type="ECO:0000313" key="3">
    <source>
        <dbReference type="Proteomes" id="UP000829364"/>
    </source>
</evidence>
<dbReference type="KEGG" id="ptkz:JDV02_002631"/>
<feature type="signal peptide" evidence="1">
    <location>
        <begin position="1"/>
        <end position="18"/>
    </location>
</feature>
<keyword evidence="1" id="KW-0732">Signal</keyword>
<organism evidence="2 3">
    <name type="scientific">Purpureocillium takamizusanense</name>
    <dbReference type="NCBI Taxonomy" id="2060973"/>
    <lineage>
        <taxon>Eukaryota</taxon>
        <taxon>Fungi</taxon>
        <taxon>Dikarya</taxon>
        <taxon>Ascomycota</taxon>
        <taxon>Pezizomycotina</taxon>
        <taxon>Sordariomycetes</taxon>
        <taxon>Hypocreomycetidae</taxon>
        <taxon>Hypocreales</taxon>
        <taxon>Ophiocordycipitaceae</taxon>
        <taxon>Purpureocillium</taxon>
    </lineage>
</organism>
<dbReference type="Proteomes" id="UP000829364">
    <property type="component" value="Chromosome 2"/>
</dbReference>
<sequence>MKLISSLVLFLLCGGVSASHEGWCKSKESTCVLTNPGKTEAEKKEFDKYKCHRNYPCEEEGHPCSFDKSSKGYVCQ</sequence>
<evidence type="ECO:0000256" key="1">
    <source>
        <dbReference type="SAM" id="SignalP"/>
    </source>
</evidence>
<dbReference type="GeneID" id="72064592"/>
<evidence type="ECO:0000313" key="2">
    <source>
        <dbReference type="EMBL" id="UNI16167.1"/>
    </source>
</evidence>
<reference evidence="2" key="1">
    <citation type="submission" date="2021-11" db="EMBL/GenBank/DDBJ databases">
        <title>Purpureocillium_takamizusanense_genome.</title>
        <authorList>
            <person name="Nguyen N.-H."/>
        </authorList>
    </citation>
    <scope>NUCLEOTIDE SEQUENCE</scope>
    <source>
        <strain evidence="2">PT3</strain>
    </source>
</reference>
<keyword evidence="3" id="KW-1185">Reference proteome</keyword>
<accession>A0A9Q8QBE5</accession>
<proteinExistence type="predicted"/>
<dbReference type="AlphaFoldDB" id="A0A9Q8QBE5"/>
<feature type="chain" id="PRO_5040472289" evidence="1">
    <location>
        <begin position="19"/>
        <end position="76"/>
    </location>
</feature>
<protein>
    <submittedName>
        <fullName evidence="2">Uncharacterized protein</fullName>
    </submittedName>
</protein>
<gene>
    <name evidence="2" type="ORF">JDV02_002631</name>
</gene>